<protein>
    <submittedName>
        <fullName evidence="1">Uncharacterized protein</fullName>
    </submittedName>
</protein>
<gene>
    <name evidence="1" type="ORF">HPB48_011019</name>
</gene>
<dbReference type="OrthoDB" id="6509683at2759"/>
<dbReference type="AlphaFoldDB" id="A0A9J6FV39"/>
<comment type="caution">
    <text evidence="1">The sequence shown here is derived from an EMBL/GenBank/DDBJ whole genome shotgun (WGS) entry which is preliminary data.</text>
</comment>
<accession>A0A9J6FV39</accession>
<dbReference type="Proteomes" id="UP000821853">
    <property type="component" value="Chromosome 2"/>
</dbReference>
<dbReference type="EMBL" id="JABSTR010000004">
    <property type="protein sequence ID" value="KAH9367098.1"/>
    <property type="molecule type" value="Genomic_DNA"/>
</dbReference>
<reference evidence="1 2" key="1">
    <citation type="journal article" date="2020" name="Cell">
        <title>Large-Scale Comparative Analyses of Tick Genomes Elucidate Their Genetic Diversity and Vector Capacities.</title>
        <authorList>
            <consortium name="Tick Genome and Microbiome Consortium (TIGMIC)"/>
            <person name="Jia N."/>
            <person name="Wang J."/>
            <person name="Shi W."/>
            <person name="Du L."/>
            <person name="Sun Y."/>
            <person name="Zhan W."/>
            <person name="Jiang J.F."/>
            <person name="Wang Q."/>
            <person name="Zhang B."/>
            <person name="Ji P."/>
            <person name="Bell-Sakyi L."/>
            <person name="Cui X.M."/>
            <person name="Yuan T.T."/>
            <person name="Jiang B.G."/>
            <person name="Yang W.F."/>
            <person name="Lam T.T."/>
            <person name="Chang Q.C."/>
            <person name="Ding S.J."/>
            <person name="Wang X.J."/>
            <person name="Zhu J.G."/>
            <person name="Ruan X.D."/>
            <person name="Zhao L."/>
            <person name="Wei J.T."/>
            <person name="Ye R.Z."/>
            <person name="Que T.C."/>
            <person name="Du C.H."/>
            <person name="Zhou Y.H."/>
            <person name="Cheng J.X."/>
            <person name="Dai P.F."/>
            <person name="Guo W.B."/>
            <person name="Han X.H."/>
            <person name="Huang E.J."/>
            <person name="Li L.F."/>
            <person name="Wei W."/>
            <person name="Gao Y.C."/>
            <person name="Liu J.Z."/>
            <person name="Shao H.Z."/>
            <person name="Wang X."/>
            <person name="Wang C.C."/>
            <person name="Yang T.C."/>
            <person name="Huo Q.B."/>
            <person name="Li W."/>
            <person name="Chen H.Y."/>
            <person name="Chen S.E."/>
            <person name="Zhou L.G."/>
            <person name="Ni X.B."/>
            <person name="Tian J.H."/>
            <person name="Sheng Y."/>
            <person name="Liu T."/>
            <person name="Pan Y.S."/>
            <person name="Xia L.Y."/>
            <person name="Li J."/>
            <person name="Zhao F."/>
            <person name="Cao W.C."/>
        </authorList>
    </citation>
    <scope>NUCLEOTIDE SEQUENCE [LARGE SCALE GENOMIC DNA]</scope>
    <source>
        <strain evidence="1">HaeL-2018</strain>
    </source>
</reference>
<evidence type="ECO:0000313" key="1">
    <source>
        <dbReference type="EMBL" id="KAH9367098.1"/>
    </source>
</evidence>
<evidence type="ECO:0000313" key="2">
    <source>
        <dbReference type="Proteomes" id="UP000821853"/>
    </source>
</evidence>
<dbReference type="VEuPathDB" id="VectorBase:HLOH_052535"/>
<proteinExistence type="predicted"/>
<sequence>MFCPRLCWAEFGGGLETEASGGHLWGGRCSWRPVECPCPMQVKAECPLCKQRFKSIVHNVRSFEDYDRYFVSSGGPSSSASSSSHAALGSALLLAHHLVYSSPLLGADQWISRHMFAWRPRRRNGRTTAPGRRPR</sequence>
<organism evidence="1 2">
    <name type="scientific">Haemaphysalis longicornis</name>
    <name type="common">Bush tick</name>
    <dbReference type="NCBI Taxonomy" id="44386"/>
    <lineage>
        <taxon>Eukaryota</taxon>
        <taxon>Metazoa</taxon>
        <taxon>Ecdysozoa</taxon>
        <taxon>Arthropoda</taxon>
        <taxon>Chelicerata</taxon>
        <taxon>Arachnida</taxon>
        <taxon>Acari</taxon>
        <taxon>Parasitiformes</taxon>
        <taxon>Ixodida</taxon>
        <taxon>Ixodoidea</taxon>
        <taxon>Ixodidae</taxon>
        <taxon>Haemaphysalinae</taxon>
        <taxon>Haemaphysalis</taxon>
    </lineage>
</organism>
<name>A0A9J6FV39_HAELO</name>
<keyword evidence="2" id="KW-1185">Reference proteome</keyword>